<accession>A0A7T8KGV0</accession>
<proteinExistence type="predicted"/>
<dbReference type="AlphaFoldDB" id="A0A7T8KGV0"/>
<gene>
    <name evidence="2" type="ORF">FKW44_000122</name>
</gene>
<feature type="region of interest" description="Disordered" evidence="1">
    <location>
        <begin position="28"/>
        <end position="53"/>
    </location>
</feature>
<sequence length="53" mass="5573">ASVGRSKSPSRGNSFDYLDSLVINKAMGSSSDTSKSEGKEESLQKSDSTSNSK</sequence>
<reference evidence="3" key="1">
    <citation type="submission" date="2021-01" db="EMBL/GenBank/DDBJ databases">
        <title>Caligus Genome Assembly.</title>
        <authorList>
            <person name="Gallardo-Escarate C."/>
        </authorList>
    </citation>
    <scope>NUCLEOTIDE SEQUENCE [LARGE SCALE GENOMIC DNA]</scope>
</reference>
<feature type="non-terminal residue" evidence="2">
    <location>
        <position position="53"/>
    </location>
</feature>
<evidence type="ECO:0000256" key="1">
    <source>
        <dbReference type="SAM" id="MobiDB-lite"/>
    </source>
</evidence>
<dbReference type="Proteomes" id="UP000595437">
    <property type="component" value="Chromosome 1"/>
</dbReference>
<keyword evidence="3" id="KW-1185">Reference proteome</keyword>
<feature type="non-terminal residue" evidence="2">
    <location>
        <position position="1"/>
    </location>
</feature>
<name>A0A7T8KGV0_CALRO</name>
<evidence type="ECO:0000313" key="2">
    <source>
        <dbReference type="EMBL" id="QQP55693.1"/>
    </source>
</evidence>
<organism evidence="2 3">
    <name type="scientific">Caligus rogercresseyi</name>
    <name type="common">Sea louse</name>
    <dbReference type="NCBI Taxonomy" id="217165"/>
    <lineage>
        <taxon>Eukaryota</taxon>
        <taxon>Metazoa</taxon>
        <taxon>Ecdysozoa</taxon>
        <taxon>Arthropoda</taxon>
        <taxon>Crustacea</taxon>
        <taxon>Multicrustacea</taxon>
        <taxon>Hexanauplia</taxon>
        <taxon>Copepoda</taxon>
        <taxon>Siphonostomatoida</taxon>
        <taxon>Caligidae</taxon>
        <taxon>Caligus</taxon>
    </lineage>
</organism>
<dbReference type="EMBL" id="CP045890">
    <property type="protein sequence ID" value="QQP55693.1"/>
    <property type="molecule type" value="Genomic_DNA"/>
</dbReference>
<protein>
    <submittedName>
        <fullName evidence="2">Uncharacterized protein</fullName>
    </submittedName>
</protein>
<evidence type="ECO:0000313" key="3">
    <source>
        <dbReference type="Proteomes" id="UP000595437"/>
    </source>
</evidence>
<feature type="compositionally biased region" description="Basic and acidic residues" evidence="1">
    <location>
        <begin position="34"/>
        <end position="44"/>
    </location>
</feature>